<feature type="region of interest" description="Disordered" evidence="1">
    <location>
        <begin position="156"/>
        <end position="224"/>
    </location>
</feature>
<dbReference type="GO" id="GO:0016874">
    <property type="term" value="F:ligase activity"/>
    <property type="evidence" value="ECO:0007669"/>
    <property type="project" value="UniProtKB-KW"/>
</dbReference>
<dbReference type="Proteomes" id="UP001219518">
    <property type="component" value="Unassembled WGS sequence"/>
</dbReference>
<comment type="caution">
    <text evidence="2">The sequence shown here is derived from an EMBL/GenBank/DDBJ whole genome shotgun (WGS) entry which is preliminary data.</text>
</comment>
<accession>A0AAE1LQY4</accession>
<protein>
    <submittedName>
        <fullName evidence="2">Lysine--tRNA ligase</fullName>
    </submittedName>
</protein>
<keyword evidence="2" id="KW-0436">Ligase</keyword>
<dbReference type="InterPro" id="IPR031983">
    <property type="entry name" value="DUF4786"/>
</dbReference>
<feature type="compositionally biased region" description="Low complexity" evidence="1">
    <location>
        <begin position="188"/>
        <end position="205"/>
    </location>
</feature>
<proteinExistence type="predicted"/>
<name>A0AAE1LQY4_9NEOP</name>
<organism evidence="2 3">
    <name type="scientific">Frankliniella fusca</name>
    <dbReference type="NCBI Taxonomy" id="407009"/>
    <lineage>
        <taxon>Eukaryota</taxon>
        <taxon>Metazoa</taxon>
        <taxon>Ecdysozoa</taxon>
        <taxon>Arthropoda</taxon>
        <taxon>Hexapoda</taxon>
        <taxon>Insecta</taxon>
        <taxon>Pterygota</taxon>
        <taxon>Neoptera</taxon>
        <taxon>Paraneoptera</taxon>
        <taxon>Thysanoptera</taxon>
        <taxon>Terebrantia</taxon>
        <taxon>Thripoidea</taxon>
        <taxon>Thripidae</taxon>
        <taxon>Frankliniella</taxon>
    </lineage>
</organism>
<dbReference type="AlphaFoldDB" id="A0AAE1LQY4"/>
<evidence type="ECO:0000256" key="1">
    <source>
        <dbReference type="SAM" id="MobiDB-lite"/>
    </source>
</evidence>
<reference evidence="2" key="1">
    <citation type="submission" date="2021-07" db="EMBL/GenBank/DDBJ databases">
        <authorList>
            <person name="Catto M.A."/>
            <person name="Jacobson A."/>
            <person name="Kennedy G."/>
            <person name="Labadie P."/>
            <person name="Hunt B.G."/>
            <person name="Srinivasan R."/>
        </authorList>
    </citation>
    <scope>NUCLEOTIDE SEQUENCE</scope>
    <source>
        <strain evidence="2">PL_HMW_Pooled</strain>
        <tissue evidence="2">Head</tissue>
    </source>
</reference>
<keyword evidence="3" id="KW-1185">Reference proteome</keyword>
<reference evidence="2" key="2">
    <citation type="journal article" date="2023" name="BMC Genomics">
        <title>Pest status, molecular evolution, and epigenetic factors derived from the genome assembly of Frankliniella fusca, a thysanopteran phytovirus vector.</title>
        <authorList>
            <person name="Catto M.A."/>
            <person name="Labadie P.E."/>
            <person name="Jacobson A.L."/>
            <person name="Kennedy G.G."/>
            <person name="Srinivasan R."/>
            <person name="Hunt B.G."/>
        </authorList>
    </citation>
    <scope>NUCLEOTIDE SEQUENCE</scope>
    <source>
        <strain evidence="2">PL_HMW_Pooled</strain>
    </source>
</reference>
<evidence type="ECO:0000313" key="2">
    <source>
        <dbReference type="EMBL" id="KAK3928475.1"/>
    </source>
</evidence>
<sequence length="261" mass="28467">MLWPTLAPLSPCDRIPLGTALRCAECRWAWSLAAVVLVVAALAAAVPPASAEVASSSSKESKDLLTTNHQLLSGLGLARLPVHGQGVLPSKKVPATEDDSRVFVVRLPPSQHYYSLLKSPPSLANSVSKVEVGFRSNGKPARVYHWNIPVLKKMAAARRRSTQGNGSQPKPAKNPSKSKLGATRRKQAAAAAYHRVQQQQQQQHLLQHHQHQPEPAGPSPYYYVPAKKTSMHKLLGGNGKPHAMYVLEKSRTPAYFQRLLP</sequence>
<gene>
    <name evidence="2" type="ORF">KUF71_016722</name>
</gene>
<dbReference type="Pfam" id="PF16027">
    <property type="entry name" value="DUF4786"/>
    <property type="match status" value="1"/>
</dbReference>
<dbReference type="EMBL" id="JAHWGI010001331">
    <property type="protein sequence ID" value="KAK3928475.1"/>
    <property type="molecule type" value="Genomic_DNA"/>
</dbReference>
<evidence type="ECO:0000313" key="3">
    <source>
        <dbReference type="Proteomes" id="UP001219518"/>
    </source>
</evidence>